<keyword evidence="2" id="KW-1133">Transmembrane helix</keyword>
<dbReference type="Pfam" id="PF13828">
    <property type="entry name" value="DUF4190"/>
    <property type="match status" value="1"/>
</dbReference>
<name>A0ABS4PN04_9PSEU</name>
<gene>
    <name evidence="4" type="ORF">JOM49_002336</name>
</gene>
<dbReference type="EMBL" id="JAGGMS010000001">
    <property type="protein sequence ID" value="MBP2180810.1"/>
    <property type="molecule type" value="Genomic_DNA"/>
</dbReference>
<proteinExistence type="predicted"/>
<feature type="transmembrane region" description="Helical" evidence="2">
    <location>
        <begin position="50"/>
        <end position="80"/>
    </location>
</feature>
<evidence type="ECO:0000256" key="2">
    <source>
        <dbReference type="SAM" id="Phobius"/>
    </source>
</evidence>
<feature type="compositionally biased region" description="Low complexity" evidence="1">
    <location>
        <begin position="17"/>
        <end position="27"/>
    </location>
</feature>
<feature type="domain" description="DUF4190" evidence="3">
    <location>
        <begin position="49"/>
        <end position="111"/>
    </location>
</feature>
<feature type="region of interest" description="Disordered" evidence="1">
    <location>
        <begin position="1"/>
        <end position="47"/>
    </location>
</feature>
<sequence length="123" mass="12324">MSNPQDPHGQQDPYGHPSGPFPQQSGGYPPPGYGPSGYGGPPQSQDQGMAVGSLVCSIVGIFICPAVLSIVGIVLGHIAVGKADRGEAGGRGMAMAGLIIGYVTIALIIVAVIVAIAIGAFDR</sequence>
<accession>A0ABS4PN04</accession>
<evidence type="ECO:0000259" key="3">
    <source>
        <dbReference type="Pfam" id="PF13828"/>
    </source>
</evidence>
<dbReference type="InterPro" id="IPR025241">
    <property type="entry name" value="DUF4190"/>
</dbReference>
<feature type="transmembrane region" description="Helical" evidence="2">
    <location>
        <begin position="92"/>
        <end position="121"/>
    </location>
</feature>
<keyword evidence="5" id="KW-1185">Reference proteome</keyword>
<protein>
    <recommendedName>
        <fullName evidence="3">DUF4190 domain-containing protein</fullName>
    </recommendedName>
</protein>
<evidence type="ECO:0000256" key="1">
    <source>
        <dbReference type="SAM" id="MobiDB-lite"/>
    </source>
</evidence>
<dbReference type="Proteomes" id="UP000741013">
    <property type="component" value="Unassembled WGS sequence"/>
</dbReference>
<organism evidence="4 5">
    <name type="scientific">Amycolatopsis magusensis</name>
    <dbReference type="NCBI Taxonomy" id="882444"/>
    <lineage>
        <taxon>Bacteria</taxon>
        <taxon>Bacillati</taxon>
        <taxon>Actinomycetota</taxon>
        <taxon>Actinomycetes</taxon>
        <taxon>Pseudonocardiales</taxon>
        <taxon>Pseudonocardiaceae</taxon>
        <taxon>Amycolatopsis</taxon>
    </lineage>
</organism>
<evidence type="ECO:0000313" key="5">
    <source>
        <dbReference type="Proteomes" id="UP000741013"/>
    </source>
</evidence>
<reference evidence="4 5" key="1">
    <citation type="submission" date="2021-03" db="EMBL/GenBank/DDBJ databases">
        <title>Sequencing the genomes of 1000 actinobacteria strains.</title>
        <authorList>
            <person name="Klenk H.-P."/>
        </authorList>
    </citation>
    <scope>NUCLEOTIDE SEQUENCE [LARGE SCALE GENOMIC DNA]</scope>
    <source>
        <strain evidence="4 5">DSM 45510</strain>
    </source>
</reference>
<keyword evidence="2" id="KW-0812">Transmembrane</keyword>
<keyword evidence="2" id="KW-0472">Membrane</keyword>
<evidence type="ECO:0000313" key="4">
    <source>
        <dbReference type="EMBL" id="MBP2180810.1"/>
    </source>
</evidence>
<comment type="caution">
    <text evidence="4">The sequence shown here is derived from an EMBL/GenBank/DDBJ whole genome shotgun (WGS) entry which is preliminary data.</text>
</comment>
<dbReference type="RefSeq" id="WP_209664309.1">
    <property type="nucleotide sequence ID" value="NZ_JAGGMS010000001.1"/>
</dbReference>